<comment type="similarity">
    <text evidence="8">Belongs to the tRNA(Ile)-lysidine synthase family.</text>
</comment>
<evidence type="ECO:0000256" key="8">
    <source>
        <dbReference type="HAMAP-Rule" id="MF_01161"/>
    </source>
</evidence>
<reference evidence="10" key="1">
    <citation type="journal article" date="2014" name="Int. J. Syst. Evol. Microbiol.">
        <title>Complete genome sequence of Corynebacterium casei LMG S-19264T (=DSM 44701T), isolated from a smear-ripened cheese.</title>
        <authorList>
            <consortium name="US DOE Joint Genome Institute (JGI-PGF)"/>
            <person name="Walter F."/>
            <person name="Albersmeier A."/>
            <person name="Kalinowski J."/>
            <person name="Ruckert C."/>
        </authorList>
    </citation>
    <scope>NUCLEOTIDE SEQUENCE</scope>
    <source>
        <strain evidence="10">KCTC 22164</strain>
    </source>
</reference>
<evidence type="ECO:0000256" key="4">
    <source>
        <dbReference type="ARBA" id="ARBA00022694"/>
    </source>
</evidence>
<feature type="domain" description="Lysidine-tRNA(Ile) synthetase C-terminal" evidence="9">
    <location>
        <begin position="364"/>
        <end position="433"/>
    </location>
</feature>
<dbReference type="SUPFAM" id="SSF52402">
    <property type="entry name" value="Adenine nucleotide alpha hydrolases-like"/>
    <property type="match status" value="1"/>
</dbReference>
<dbReference type="GO" id="GO:0005737">
    <property type="term" value="C:cytoplasm"/>
    <property type="evidence" value="ECO:0007669"/>
    <property type="project" value="UniProtKB-SubCell"/>
</dbReference>
<dbReference type="CDD" id="cd01992">
    <property type="entry name" value="TilS_N"/>
    <property type="match status" value="1"/>
</dbReference>
<sequence length="439" mass="48990">MELAALTHTIENLKRLSAPHQARECHFVVALSGGLDSTLLLLATHLLCQNTEARLSAVHVHHGLSPNADSWLTHCQSLCNTLQVPFYTEQVSINVSSRTSLEAEAREARYRVLIDYCHQHQGMLLLGHHLQDQLETVLLQLKRGAGPRGLAGMGELQRRQGIAVLRPMLTLERSDIEAAVRERGFNWIDDESNQDTQYDRNFLRHQIIPALTARWPQLPQTVARSARLCAEQDAMIDEEARARLKCMTGTQNSLSLPCLREQPVLWQRAIVRVWLMQHDIAMPSYAQLEQVLSMCDARQDAQPAVTLGAHQIRRFDGALYVVGPQVAPPRTTVSVVPGTGVPLDWLDCELTVSVTDPSLAACAWSLQAGMPAIRVTPEGKGFSKPLKQWVKAWKIPAWERPGVTVLFCDKTPVAVLTPTADYRLADFTGQVQLIRRART</sequence>
<dbReference type="InterPro" id="IPR012795">
    <property type="entry name" value="tRNA_Ile_lys_synt_N"/>
</dbReference>
<dbReference type="Proteomes" id="UP000631300">
    <property type="component" value="Unassembled WGS sequence"/>
</dbReference>
<comment type="catalytic activity">
    <reaction evidence="7 8">
        <text>cytidine(34) in tRNA(Ile2) + L-lysine + ATP = lysidine(34) in tRNA(Ile2) + AMP + diphosphate + H(+)</text>
        <dbReference type="Rhea" id="RHEA:43744"/>
        <dbReference type="Rhea" id="RHEA-COMP:10625"/>
        <dbReference type="Rhea" id="RHEA-COMP:10670"/>
        <dbReference type="ChEBI" id="CHEBI:15378"/>
        <dbReference type="ChEBI" id="CHEBI:30616"/>
        <dbReference type="ChEBI" id="CHEBI:32551"/>
        <dbReference type="ChEBI" id="CHEBI:33019"/>
        <dbReference type="ChEBI" id="CHEBI:82748"/>
        <dbReference type="ChEBI" id="CHEBI:83665"/>
        <dbReference type="ChEBI" id="CHEBI:456215"/>
        <dbReference type="EC" id="6.3.4.19"/>
    </reaction>
</comment>
<comment type="caution">
    <text evidence="10">The sequence shown here is derived from an EMBL/GenBank/DDBJ whole genome shotgun (WGS) entry which is preliminary data.</text>
</comment>
<dbReference type="InterPro" id="IPR015262">
    <property type="entry name" value="tRNA_Ile_lys_synt_subst-bd"/>
</dbReference>
<evidence type="ECO:0000256" key="2">
    <source>
        <dbReference type="ARBA" id="ARBA00022490"/>
    </source>
</evidence>
<evidence type="ECO:0000313" key="10">
    <source>
        <dbReference type="EMBL" id="GGW73259.1"/>
    </source>
</evidence>
<gene>
    <name evidence="8 10" type="primary">tilS</name>
    <name evidence="10" type="ORF">GCM10007391_01050</name>
</gene>
<name>A0A918JDD1_9ALTE</name>
<comment type="subcellular location">
    <subcellularLocation>
        <location evidence="1 8">Cytoplasm</location>
    </subcellularLocation>
</comment>
<dbReference type="InterPro" id="IPR012094">
    <property type="entry name" value="tRNA_Ile_lys_synt"/>
</dbReference>
<evidence type="ECO:0000313" key="11">
    <source>
        <dbReference type="Proteomes" id="UP000631300"/>
    </source>
</evidence>
<dbReference type="Pfam" id="PF01171">
    <property type="entry name" value="ATP_bind_3"/>
    <property type="match status" value="1"/>
</dbReference>
<evidence type="ECO:0000256" key="1">
    <source>
        <dbReference type="ARBA" id="ARBA00004496"/>
    </source>
</evidence>
<feature type="binding site" evidence="8">
    <location>
        <begin position="32"/>
        <end position="37"/>
    </location>
    <ligand>
        <name>ATP</name>
        <dbReference type="ChEBI" id="CHEBI:30616"/>
    </ligand>
</feature>
<dbReference type="Pfam" id="PF09179">
    <property type="entry name" value="TilS"/>
    <property type="match status" value="1"/>
</dbReference>
<dbReference type="Gene3D" id="3.40.50.620">
    <property type="entry name" value="HUPs"/>
    <property type="match status" value="1"/>
</dbReference>
<evidence type="ECO:0000256" key="6">
    <source>
        <dbReference type="ARBA" id="ARBA00022840"/>
    </source>
</evidence>
<dbReference type="HAMAP" id="MF_01161">
    <property type="entry name" value="tRNA_Ile_lys_synt"/>
    <property type="match status" value="1"/>
</dbReference>
<reference evidence="10" key="2">
    <citation type="submission" date="2020-09" db="EMBL/GenBank/DDBJ databases">
        <authorList>
            <person name="Sun Q."/>
            <person name="Kim S."/>
        </authorList>
    </citation>
    <scope>NUCLEOTIDE SEQUENCE</scope>
    <source>
        <strain evidence="10">KCTC 22164</strain>
    </source>
</reference>
<dbReference type="RefSeq" id="WP_189403138.1">
    <property type="nucleotide sequence ID" value="NZ_BMXP01000001.1"/>
</dbReference>
<accession>A0A918JDD1</accession>
<evidence type="ECO:0000259" key="9">
    <source>
        <dbReference type="SMART" id="SM00977"/>
    </source>
</evidence>
<dbReference type="GO" id="GO:0032267">
    <property type="term" value="F:tRNA(Ile)-lysidine synthase activity"/>
    <property type="evidence" value="ECO:0007669"/>
    <property type="project" value="UniProtKB-EC"/>
</dbReference>
<dbReference type="EMBL" id="BMXP01000001">
    <property type="protein sequence ID" value="GGW73259.1"/>
    <property type="molecule type" value="Genomic_DNA"/>
</dbReference>
<dbReference type="PANTHER" id="PTHR43033">
    <property type="entry name" value="TRNA(ILE)-LYSIDINE SYNTHASE-RELATED"/>
    <property type="match status" value="1"/>
</dbReference>
<dbReference type="PANTHER" id="PTHR43033:SF1">
    <property type="entry name" value="TRNA(ILE)-LYSIDINE SYNTHASE-RELATED"/>
    <property type="match status" value="1"/>
</dbReference>
<evidence type="ECO:0000256" key="3">
    <source>
        <dbReference type="ARBA" id="ARBA00022598"/>
    </source>
</evidence>
<dbReference type="EC" id="6.3.4.19" evidence="8"/>
<comment type="domain">
    <text evidence="8">The N-terminal region contains the highly conserved SGGXDS motif, predicted to be a P-loop motif involved in ATP binding.</text>
</comment>
<dbReference type="AlphaFoldDB" id="A0A918JDD1"/>
<keyword evidence="5 8" id="KW-0547">Nucleotide-binding</keyword>
<dbReference type="SUPFAM" id="SSF82829">
    <property type="entry name" value="MesJ substrate recognition domain-like"/>
    <property type="match status" value="1"/>
</dbReference>
<dbReference type="InterPro" id="IPR011063">
    <property type="entry name" value="TilS/TtcA_N"/>
</dbReference>
<keyword evidence="11" id="KW-1185">Reference proteome</keyword>
<dbReference type="InterPro" id="IPR014729">
    <property type="entry name" value="Rossmann-like_a/b/a_fold"/>
</dbReference>
<dbReference type="InterPro" id="IPR012796">
    <property type="entry name" value="Lysidine-tRNA-synth_C"/>
</dbReference>
<keyword evidence="6 8" id="KW-0067">ATP-binding</keyword>
<keyword evidence="2 8" id="KW-0963">Cytoplasm</keyword>
<proteinExistence type="inferred from homology"/>
<evidence type="ECO:0000256" key="5">
    <source>
        <dbReference type="ARBA" id="ARBA00022741"/>
    </source>
</evidence>
<protein>
    <recommendedName>
        <fullName evidence="8">tRNA(Ile)-lysidine synthase</fullName>
        <ecNumber evidence="8">6.3.4.19</ecNumber>
    </recommendedName>
    <alternativeName>
        <fullName evidence="8">tRNA(Ile)-2-lysyl-cytidine synthase</fullName>
    </alternativeName>
    <alternativeName>
        <fullName evidence="8">tRNA(Ile)-lysidine synthetase</fullName>
    </alternativeName>
</protein>
<dbReference type="SMART" id="SM00977">
    <property type="entry name" value="TilS_C"/>
    <property type="match status" value="1"/>
</dbReference>
<comment type="function">
    <text evidence="8">Ligates lysine onto the cytidine present at position 34 of the AUA codon-specific tRNA(Ile) that contains the anticodon CAU, in an ATP-dependent manner. Cytidine is converted to lysidine, thus changing the amino acid specificity of the tRNA from methionine to isoleucine.</text>
</comment>
<keyword evidence="3 8" id="KW-0436">Ligase</keyword>
<dbReference type="Gene3D" id="1.20.59.20">
    <property type="match status" value="1"/>
</dbReference>
<dbReference type="GO" id="GO:0005524">
    <property type="term" value="F:ATP binding"/>
    <property type="evidence" value="ECO:0007669"/>
    <property type="project" value="UniProtKB-UniRule"/>
</dbReference>
<organism evidence="10 11">
    <name type="scientific">Alteromonas halophila</name>
    <dbReference type="NCBI Taxonomy" id="516698"/>
    <lineage>
        <taxon>Bacteria</taxon>
        <taxon>Pseudomonadati</taxon>
        <taxon>Pseudomonadota</taxon>
        <taxon>Gammaproteobacteria</taxon>
        <taxon>Alteromonadales</taxon>
        <taxon>Alteromonadaceae</taxon>
        <taxon>Alteromonas/Salinimonas group</taxon>
        <taxon>Alteromonas</taxon>
    </lineage>
</organism>
<dbReference type="GO" id="GO:0006400">
    <property type="term" value="P:tRNA modification"/>
    <property type="evidence" value="ECO:0007669"/>
    <property type="project" value="UniProtKB-UniRule"/>
</dbReference>
<dbReference type="Pfam" id="PF11734">
    <property type="entry name" value="TilS_C"/>
    <property type="match status" value="1"/>
</dbReference>
<dbReference type="SUPFAM" id="SSF56037">
    <property type="entry name" value="PheT/TilS domain"/>
    <property type="match status" value="1"/>
</dbReference>
<evidence type="ECO:0000256" key="7">
    <source>
        <dbReference type="ARBA" id="ARBA00048539"/>
    </source>
</evidence>
<dbReference type="NCBIfam" id="TIGR02432">
    <property type="entry name" value="lysidine_TilS_N"/>
    <property type="match status" value="1"/>
</dbReference>
<keyword evidence="4 8" id="KW-0819">tRNA processing</keyword>